<keyword evidence="8" id="KW-0472">Membrane</keyword>
<organism evidence="9 10">
    <name type="scientific">Tilletiopsis washingtonensis</name>
    <dbReference type="NCBI Taxonomy" id="58919"/>
    <lineage>
        <taxon>Eukaryota</taxon>
        <taxon>Fungi</taxon>
        <taxon>Dikarya</taxon>
        <taxon>Basidiomycota</taxon>
        <taxon>Ustilaginomycotina</taxon>
        <taxon>Exobasidiomycetes</taxon>
        <taxon>Entylomatales</taxon>
        <taxon>Entylomatales incertae sedis</taxon>
        <taxon>Tilletiopsis</taxon>
    </lineage>
</organism>
<proteinExistence type="predicted"/>
<protein>
    <submittedName>
        <fullName evidence="9">NAD(P)-binding protein</fullName>
    </submittedName>
</protein>
<keyword evidence="8" id="KW-0812">Transmembrane</keyword>
<dbReference type="OrthoDB" id="47007at2759"/>
<evidence type="ECO:0000256" key="1">
    <source>
        <dbReference type="ARBA" id="ARBA00005194"/>
    </source>
</evidence>
<dbReference type="AlphaFoldDB" id="A0A316Z1E6"/>
<dbReference type="STRING" id="58919.A0A316Z1E6"/>
<dbReference type="GO" id="GO:0016491">
    <property type="term" value="F:oxidoreductase activity"/>
    <property type="evidence" value="ECO:0007669"/>
    <property type="project" value="UniProtKB-KW"/>
</dbReference>
<evidence type="ECO:0000313" key="10">
    <source>
        <dbReference type="Proteomes" id="UP000245946"/>
    </source>
</evidence>
<dbReference type="GO" id="GO:0005783">
    <property type="term" value="C:endoplasmic reticulum"/>
    <property type="evidence" value="ECO:0007669"/>
    <property type="project" value="TreeGrafter"/>
</dbReference>
<evidence type="ECO:0000313" key="9">
    <source>
        <dbReference type="EMBL" id="PWN95186.1"/>
    </source>
</evidence>
<dbReference type="GeneID" id="37273097"/>
<dbReference type="RefSeq" id="XP_025595465.1">
    <property type="nucleotide sequence ID" value="XM_025745553.1"/>
</dbReference>
<accession>A0A316Z1E6</accession>
<keyword evidence="8" id="KW-1133">Transmembrane helix</keyword>
<name>A0A316Z1E6_9BASI</name>
<keyword evidence="7" id="KW-0275">Fatty acid biosynthesis</keyword>
<gene>
    <name evidence="9" type="ORF">FA09DRAFT_363099</name>
</gene>
<comment type="pathway">
    <text evidence="1">Lipid metabolism; fatty acid biosynthesis.</text>
</comment>
<sequence length="298" mass="32409">MSASALHRYWHENGAGPSARGKAPFALVTGSTGGMGEEWALQLAALGFNVIIQGRNKGKLETVRSQIHKLAPDADVRLLVTEATVYPNPALTEGLAKLLDEPDVRLTVVISNLGVNELSYPKLDEQSSESVAGIVLANAFYPAEVARICLPHLKRHEPSLLVTVTSIGCWAPPPYLSPYCGTKGFDVSFSRSLHNEMICEKRQVDIVCMVPGQVSSNMCLEPVSRMVPTSADWVKAGIASLRSTWWTPRPGAVVVPWGPHAWGMFFIAWAPAFMVNAIARSKVVTMRDEYLAANAKDK</sequence>
<keyword evidence="10" id="KW-1185">Reference proteome</keyword>
<evidence type="ECO:0000256" key="2">
    <source>
        <dbReference type="ARBA" id="ARBA00022516"/>
    </source>
</evidence>
<keyword evidence="3" id="KW-0276">Fatty acid metabolism</keyword>
<dbReference type="InterPro" id="IPR036291">
    <property type="entry name" value="NAD(P)-bd_dom_sf"/>
</dbReference>
<keyword evidence="5" id="KW-0560">Oxidoreductase</keyword>
<dbReference type="EMBL" id="KZ819306">
    <property type="protein sequence ID" value="PWN95186.1"/>
    <property type="molecule type" value="Genomic_DNA"/>
</dbReference>
<keyword evidence="6" id="KW-0443">Lipid metabolism</keyword>
<dbReference type="Pfam" id="PF00106">
    <property type="entry name" value="adh_short"/>
    <property type="match status" value="1"/>
</dbReference>
<dbReference type="InterPro" id="IPR020904">
    <property type="entry name" value="Sc_DH/Rdtase_CS"/>
</dbReference>
<dbReference type="InterPro" id="IPR002347">
    <property type="entry name" value="SDR_fam"/>
</dbReference>
<dbReference type="Gene3D" id="3.40.50.720">
    <property type="entry name" value="NAD(P)-binding Rossmann-like Domain"/>
    <property type="match status" value="1"/>
</dbReference>
<dbReference type="PROSITE" id="PS00061">
    <property type="entry name" value="ADH_SHORT"/>
    <property type="match status" value="1"/>
</dbReference>
<evidence type="ECO:0000256" key="5">
    <source>
        <dbReference type="ARBA" id="ARBA00023002"/>
    </source>
</evidence>
<keyword evidence="4" id="KW-0521">NADP</keyword>
<dbReference type="PRINTS" id="PR00081">
    <property type="entry name" value="GDHRDH"/>
</dbReference>
<feature type="transmembrane region" description="Helical" evidence="8">
    <location>
        <begin position="261"/>
        <end position="279"/>
    </location>
</feature>
<dbReference type="Proteomes" id="UP000245946">
    <property type="component" value="Unassembled WGS sequence"/>
</dbReference>
<evidence type="ECO:0000256" key="8">
    <source>
        <dbReference type="SAM" id="Phobius"/>
    </source>
</evidence>
<dbReference type="PANTHER" id="PTHR43086:SF2">
    <property type="entry name" value="HYDROXYSTEROID DEHYDROGENASE-LIKE PROTEIN 1"/>
    <property type="match status" value="1"/>
</dbReference>
<evidence type="ECO:0000256" key="7">
    <source>
        <dbReference type="ARBA" id="ARBA00023160"/>
    </source>
</evidence>
<dbReference type="SUPFAM" id="SSF51735">
    <property type="entry name" value="NAD(P)-binding Rossmann-fold domains"/>
    <property type="match status" value="1"/>
</dbReference>
<dbReference type="GO" id="GO:0030497">
    <property type="term" value="P:fatty acid elongation"/>
    <property type="evidence" value="ECO:0007669"/>
    <property type="project" value="TreeGrafter"/>
</dbReference>
<evidence type="ECO:0000256" key="3">
    <source>
        <dbReference type="ARBA" id="ARBA00022832"/>
    </source>
</evidence>
<reference evidence="9 10" key="1">
    <citation type="journal article" date="2018" name="Mol. Biol. Evol.">
        <title>Broad Genomic Sampling Reveals a Smut Pathogenic Ancestry of the Fungal Clade Ustilaginomycotina.</title>
        <authorList>
            <person name="Kijpornyongpan T."/>
            <person name="Mondo S.J."/>
            <person name="Barry K."/>
            <person name="Sandor L."/>
            <person name="Lee J."/>
            <person name="Lipzen A."/>
            <person name="Pangilinan J."/>
            <person name="LaButti K."/>
            <person name="Hainaut M."/>
            <person name="Henrissat B."/>
            <person name="Grigoriev I.V."/>
            <person name="Spatafora J.W."/>
            <person name="Aime M.C."/>
        </authorList>
    </citation>
    <scope>NUCLEOTIDE SEQUENCE [LARGE SCALE GENOMIC DNA]</scope>
    <source>
        <strain evidence="9 10">MCA 4186</strain>
    </source>
</reference>
<dbReference type="PANTHER" id="PTHR43086">
    <property type="entry name" value="VERY-LONG-CHAIN 3-OXOOACYL-COA REDUCTASE"/>
    <property type="match status" value="1"/>
</dbReference>
<keyword evidence="2" id="KW-0444">Lipid biosynthesis</keyword>
<evidence type="ECO:0000256" key="6">
    <source>
        <dbReference type="ARBA" id="ARBA00023098"/>
    </source>
</evidence>
<evidence type="ECO:0000256" key="4">
    <source>
        <dbReference type="ARBA" id="ARBA00022857"/>
    </source>
</evidence>